<organism evidence="3 4">
    <name type="scientific">Microbacterium terricola</name>
    <dbReference type="NCBI Taxonomy" id="344163"/>
    <lineage>
        <taxon>Bacteria</taxon>
        <taxon>Bacillati</taxon>
        <taxon>Actinomycetota</taxon>
        <taxon>Actinomycetes</taxon>
        <taxon>Micrococcales</taxon>
        <taxon>Microbacteriaceae</taxon>
        <taxon>Microbacterium</taxon>
    </lineage>
</organism>
<dbReference type="Proteomes" id="UP001317779">
    <property type="component" value="Chromosome"/>
</dbReference>
<dbReference type="EMBL" id="AP027141">
    <property type="protein sequence ID" value="BDV32131.1"/>
    <property type="molecule type" value="Genomic_DNA"/>
</dbReference>
<evidence type="ECO:0000256" key="1">
    <source>
        <dbReference type="ARBA" id="ARBA00023125"/>
    </source>
</evidence>
<dbReference type="SUPFAM" id="SSF48452">
    <property type="entry name" value="TPR-like"/>
    <property type="match status" value="1"/>
</dbReference>
<feature type="domain" description="OmpR/PhoB-type" evidence="2">
    <location>
        <begin position="15"/>
        <end position="86"/>
    </location>
</feature>
<dbReference type="InterPro" id="IPR001867">
    <property type="entry name" value="OmpR/PhoB-type_DNA-bd"/>
</dbReference>
<accession>A0ABM8E341</accession>
<dbReference type="InterPro" id="IPR027417">
    <property type="entry name" value="P-loop_NTPase"/>
</dbReference>
<dbReference type="SUPFAM" id="SSF46894">
    <property type="entry name" value="C-terminal effector domain of the bipartite response regulators"/>
    <property type="match status" value="1"/>
</dbReference>
<dbReference type="SMART" id="SM00862">
    <property type="entry name" value="Trans_reg_C"/>
    <property type="match status" value="1"/>
</dbReference>
<evidence type="ECO:0000313" key="3">
    <source>
        <dbReference type="EMBL" id="BDV32131.1"/>
    </source>
</evidence>
<dbReference type="PRINTS" id="PR00364">
    <property type="entry name" value="DISEASERSIST"/>
</dbReference>
<dbReference type="RefSeq" id="WP_263797230.1">
    <property type="nucleotide sequence ID" value="NZ_AP027141.1"/>
</dbReference>
<name>A0ABM8E341_9MICO</name>
<dbReference type="InterPro" id="IPR011990">
    <property type="entry name" value="TPR-like_helical_dom_sf"/>
</dbReference>
<sequence length="958" mass="101774">MRLRYFGGFVIDDADAPAVRGRGQESLLFRLAIDAGTTVGYRALAEDVWPDDAPEDPRAALQSLVSRLRRALPAGVIEAVPGGYRLALDRAEIDLTRFQDLVARARAESAPAAAAAAARDALTLWSGDPWTPGDGFDWVIRDLLEDRAHAERLARAAGSGQATAAMPVATTIPAALTPLVGRLDELDAIREQIAAERLVTLIGPGGAGKTTLALETARRQEGATVFVELAPAAPGEVWTVVAGAAGRSIRLSDTLLPSGSRERTLLALEGRTVLVVLDNCEHLSREAAEVAVDLLQSVGTARVLATSREPLGAPGEAFVALGPLPDDDADELFRRRVRAARGTAPSDAEADAARRIVRRLDGLPLALELAAAKTRTLSIAEVDEGLDDRFALLATGPQAIEPRHRTLRALIDWSWETLGPDERTALLTAAVFPDGIGVTDLAAVATAAGVDRLAFDQLVDRSLLRRSDGRLRTLETVREYGIDRLRAQGLEAQFRARQAEVMAGLAAAHDAMLRGPGVRRGLAWFDANDENLSAALRTSSGPSGDRMTGVRLVRGSLWAWMMRERFEELQAGMRDFGRPDLPLDSEAAVVVGGIALLFATVAAAGGFGAEATAFAADAAGDFESLRQGLTEAAERHPSELAAAVPPLLAGAAAAMRDSERDGESRSAWPPLSFHIPELTGDSTPAWTRAFIAMLRSAIAQNSGDVDTLGRESEQALTMFLALDDRWGIAFSSQMRSEWLMLEGRLEEALAVADASTAGLTGLTSITDVVQQRAQGVNLLLRLGRIDDARVRLGQIQALADEDGSARAIGQARMNAATVEIAAGDGAAALAELDALDPEFEGGYPDQMIGWAGSRRTQALLLLGRRDEAREVLRRVIPAAQRSGDQPILADVALSLAGWLAAEGRDADAHRALAVSASLRGRADEADPFLRRLRTQLDAAPEETSDAASDLTALAALLE</sequence>
<reference evidence="3 4" key="1">
    <citation type="submission" date="2022-12" db="EMBL/GenBank/DDBJ databases">
        <title>Microbacterium terricola strain KV-448 chromosome, complete genome.</title>
        <authorList>
            <person name="Oshima T."/>
            <person name="Moriya T."/>
            <person name="Bessho Y."/>
        </authorList>
    </citation>
    <scope>NUCLEOTIDE SEQUENCE [LARGE SCALE GENOMIC DNA]</scope>
    <source>
        <strain evidence="3 4">KV-448</strain>
    </source>
</reference>
<proteinExistence type="predicted"/>
<dbReference type="Gene3D" id="3.40.50.300">
    <property type="entry name" value="P-loop containing nucleotide triphosphate hydrolases"/>
    <property type="match status" value="1"/>
</dbReference>
<dbReference type="Gene3D" id="1.10.10.10">
    <property type="entry name" value="Winged helix-like DNA-binding domain superfamily/Winged helix DNA-binding domain"/>
    <property type="match status" value="1"/>
</dbReference>
<dbReference type="PANTHER" id="PTHR47691">
    <property type="entry name" value="REGULATOR-RELATED"/>
    <property type="match status" value="1"/>
</dbReference>
<protein>
    <submittedName>
        <fullName evidence="3">SARP family transcriptional regulator</fullName>
    </submittedName>
</protein>
<evidence type="ECO:0000259" key="2">
    <source>
        <dbReference type="SMART" id="SM00862"/>
    </source>
</evidence>
<evidence type="ECO:0000313" key="4">
    <source>
        <dbReference type="Proteomes" id="UP001317779"/>
    </source>
</evidence>
<dbReference type="InterPro" id="IPR016032">
    <property type="entry name" value="Sig_transdc_resp-reg_C-effctor"/>
</dbReference>
<dbReference type="SUPFAM" id="SSF52540">
    <property type="entry name" value="P-loop containing nucleoside triphosphate hydrolases"/>
    <property type="match status" value="1"/>
</dbReference>
<dbReference type="InterPro" id="IPR036388">
    <property type="entry name" value="WH-like_DNA-bd_sf"/>
</dbReference>
<gene>
    <name evidence="3" type="ORF">Microterr_27910</name>
</gene>
<dbReference type="PANTHER" id="PTHR47691:SF3">
    <property type="entry name" value="HTH-TYPE TRANSCRIPTIONAL REGULATOR RV0890C-RELATED"/>
    <property type="match status" value="1"/>
</dbReference>
<keyword evidence="1" id="KW-0238">DNA-binding</keyword>
<keyword evidence="4" id="KW-1185">Reference proteome</keyword>